<evidence type="ECO:0000256" key="2">
    <source>
        <dbReference type="ARBA" id="ARBA00022801"/>
    </source>
</evidence>
<name>A0A2T0BL06_9CLOT</name>
<dbReference type="EMBL" id="PVXQ01000001">
    <property type="protein sequence ID" value="PRR84561.1"/>
    <property type="molecule type" value="Genomic_DNA"/>
</dbReference>
<dbReference type="Pfam" id="PF00293">
    <property type="entry name" value="NUDIX"/>
    <property type="match status" value="1"/>
</dbReference>
<dbReference type="CDD" id="cd03674">
    <property type="entry name" value="NUDIX_Hydrolase"/>
    <property type="match status" value="1"/>
</dbReference>
<evidence type="ECO:0000313" key="4">
    <source>
        <dbReference type="EMBL" id="PRR84561.1"/>
    </source>
</evidence>
<dbReference type="PANTHER" id="PTHR43046:SF14">
    <property type="entry name" value="MUTT_NUDIX FAMILY PROTEIN"/>
    <property type="match status" value="1"/>
</dbReference>
<dbReference type="AlphaFoldDB" id="A0A2T0BL06"/>
<sequence>MKFNRTLTATVYIVNKDKVLLHNHKKYNTIFPVGGHIEADELPHEAALREAYEESGLKVNLYNDEKQLDLGRVQQLPRPINLLLENIGHEQENIDFIYFATTDTLNLRPGRGESSEFYWLTKEEIISNEDIKPHIREMALRALEYLS</sequence>
<comment type="cofactor">
    <cofactor evidence="1">
        <name>Mg(2+)</name>
        <dbReference type="ChEBI" id="CHEBI:18420"/>
    </cofactor>
</comment>
<gene>
    <name evidence="4" type="ORF">CLVI_00840</name>
</gene>
<evidence type="ECO:0000259" key="3">
    <source>
        <dbReference type="PROSITE" id="PS51462"/>
    </source>
</evidence>
<dbReference type="PROSITE" id="PS00893">
    <property type="entry name" value="NUDIX_BOX"/>
    <property type="match status" value="1"/>
</dbReference>
<dbReference type="OrthoDB" id="9800077at2"/>
<dbReference type="InterPro" id="IPR015797">
    <property type="entry name" value="NUDIX_hydrolase-like_dom_sf"/>
</dbReference>
<reference evidence="4 5" key="1">
    <citation type="submission" date="2018-03" db="EMBL/GenBank/DDBJ databases">
        <title>Genome sequence of Clostridium vincentii DSM 10228.</title>
        <authorList>
            <person name="Poehlein A."/>
            <person name="Daniel R."/>
        </authorList>
    </citation>
    <scope>NUCLEOTIDE SEQUENCE [LARGE SCALE GENOMIC DNA]</scope>
    <source>
        <strain evidence="4 5">DSM 10228</strain>
    </source>
</reference>
<protein>
    <submittedName>
        <fullName evidence="4">NUDIX domain protein</fullName>
    </submittedName>
</protein>
<dbReference type="GO" id="GO:0016787">
    <property type="term" value="F:hydrolase activity"/>
    <property type="evidence" value="ECO:0007669"/>
    <property type="project" value="UniProtKB-KW"/>
</dbReference>
<comment type="caution">
    <text evidence="4">The sequence shown here is derived from an EMBL/GenBank/DDBJ whole genome shotgun (WGS) entry which is preliminary data.</text>
</comment>
<evidence type="ECO:0000313" key="5">
    <source>
        <dbReference type="Proteomes" id="UP000239471"/>
    </source>
</evidence>
<proteinExistence type="predicted"/>
<dbReference type="Gene3D" id="3.90.79.10">
    <property type="entry name" value="Nucleoside Triphosphate Pyrophosphohydrolase"/>
    <property type="match status" value="1"/>
</dbReference>
<dbReference type="SUPFAM" id="SSF55811">
    <property type="entry name" value="Nudix"/>
    <property type="match status" value="1"/>
</dbReference>
<keyword evidence="5" id="KW-1185">Reference proteome</keyword>
<accession>A0A2T0BL06</accession>
<dbReference type="InterPro" id="IPR020084">
    <property type="entry name" value="NUDIX_hydrolase_CS"/>
</dbReference>
<organism evidence="4 5">
    <name type="scientific">Clostridium vincentii</name>
    <dbReference type="NCBI Taxonomy" id="52704"/>
    <lineage>
        <taxon>Bacteria</taxon>
        <taxon>Bacillati</taxon>
        <taxon>Bacillota</taxon>
        <taxon>Clostridia</taxon>
        <taxon>Eubacteriales</taxon>
        <taxon>Clostridiaceae</taxon>
        <taxon>Clostridium</taxon>
    </lineage>
</organism>
<keyword evidence="2" id="KW-0378">Hydrolase</keyword>
<dbReference type="RefSeq" id="WP_106058140.1">
    <property type="nucleotide sequence ID" value="NZ_PVXQ01000001.1"/>
</dbReference>
<dbReference type="Proteomes" id="UP000239471">
    <property type="component" value="Unassembled WGS sequence"/>
</dbReference>
<dbReference type="PROSITE" id="PS51462">
    <property type="entry name" value="NUDIX"/>
    <property type="match status" value="1"/>
</dbReference>
<dbReference type="PANTHER" id="PTHR43046">
    <property type="entry name" value="GDP-MANNOSE MANNOSYL HYDROLASE"/>
    <property type="match status" value="1"/>
</dbReference>
<dbReference type="InterPro" id="IPR000086">
    <property type="entry name" value="NUDIX_hydrolase_dom"/>
</dbReference>
<feature type="domain" description="Nudix hydrolase" evidence="3">
    <location>
        <begin position="4"/>
        <end position="144"/>
    </location>
</feature>
<evidence type="ECO:0000256" key="1">
    <source>
        <dbReference type="ARBA" id="ARBA00001946"/>
    </source>
</evidence>